<name>A0ABQ7SAL9_9ACAR</name>
<dbReference type="CDD" id="cd08156">
    <property type="entry name" value="catalase_clade_3"/>
    <property type="match status" value="1"/>
</dbReference>
<evidence type="ECO:0000256" key="11">
    <source>
        <dbReference type="SAM" id="MobiDB-lite"/>
    </source>
</evidence>
<dbReference type="Pfam" id="PF00199">
    <property type="entry name" value="Catalase"/>
    <property type="match status" value="1"/>
</dbReference>
<dbReference type="PANTHER" id="PTHR11465">
    <property type="entry name" value="CATALASE"/>
    <property type="match status" value="1"/>
</dbReference>
<dbReference type="EMBL" id="JAIFTH010000149">
    <property type="protein sequence ID" value="KAG9510428.1"/>
    <property type="molecule type" value="Genomic_DNA"/>
</dbReference>
<feature type="domain" description="Catalase core" evidence="12">
    <location>
        <begin position="78"/>
        <end position="464"/>
    </location>
</feature>
<keyword evidence="2 9" id="KW-0575">Peroxidase</keyword>
<keyword evidence="3 9" id="KW-0349">Heme</keyword>
<evidence type="ECO:0000256" key="1">
    <source>
        <dbReference type="ARBA" id="ARBA00005329"/>
    </source>
</evidence>
<dbReference type="Pfam" id="PF06628">
    <property type="entry name" value="Catalase-rel"/>
    <property type="match status" value="1"/>
</dbReference>
<dbReference type="InterPro" id="IPR010582">
    <property type="entry name" value="Catalase_immune_responsive"/>
</dbReference>
<keyword evidence="7 9" id="KW-0376">Hydrogen peroxide</keyword>
<proteinExistence type="inferred from homology"/>
<dbReference type="InterPro" id="IPR002226">
    <property type="entry name" value="Catalase_haem_BS"/>
</dbReference>
<dbReference type="SMART" id="SM01060">
    <property type="entry name" value="Catalase"/>
    <property type="match status" value="1"/>
</dbReference>
<dbReference type="InterPro" id="IPR024711">
    <property type="entry name" value="Catalase_clade1/3"/>
</dbReference>
<dbReference type="Gene3D" id="2.40.180.10">
    <property type="entry name" value="Catalase core domain"/>
    <property type="match status" value="1"/>
</dbReference>
<dbReference type="SUPFAM" id="SSF56634">
    <property type="entry name" value="Heme-dependent catalase-like"/>
    <property type="match status" value="1"/>
</dbReference>
<evidence type="ECO:0000256" key="8">
    <source>
        <dbReference type="ARBA" id="ARBA00049254"/>
    </source>
</evidence>
<evidence type="ECO:0000256" key="10">
    <source>
        <dbReference type="RuleBase" id="RU004142"/>
    </source>
</evidence>
<keyword evidence="6 9" id="KW-0408">Iron</keyword>
<dbReference type="EC" id="1.11.1.6" evidence="9"/>
<evidence type="ECO:0000256" key="5">
    <source>
        <dbReference type="ARBA" id="ARBA00023002"/>
    </source>
</evidence>
<keyword evidence="5 9" id="KW-0560">Oxidoreductase</keyword>
<dbReference type="PRINTS" id="PR00067">
    <property type="entry name" value="CATALASE"/>
</dbReference>
<evidence type="ECO:0000256" key="2">
    <source>
        <dbReference type="ARBA" id="ARBA00022559"/>
    </source>
</evidence>
<dbReference type="InterPro" id="IPR024708">
    <property type="entry name" value="Catalase_AS"/>
</dbReference>
<dbReference type="InterPro" id="IPR020835">
    <property type="entry name" value="Catalase_sf"/>
</dbReference>
<dbReference type="PROSITE" id="PS00438">
    <property type="entry name" value="CATALASE_2"/>
    <property type="match status" value="1"/>
</dbReference>
<feature type="compositionally biased region" description="Polar residues" evidence="11">
    <location>
        <begin position="9"/>
        <end position="26"/>
    </location>
</feature>
<feature type="region of interest" description="Disordered" evidence="11">
    <location>
        <begin position="1"/>
        <end position="96"/>
    </location>
</feature>
<keyword evidence="4 9" id="KW-0479">Metal-binding</keyword>
<sequence>MSPGRKTLKSVSATIFNQLHNSSSSKRTADPNQSVSSQSPNNNQAPSSQQQKQKSYSSDKQSTRVSSTTDNNQARNFTMTSGAPVGDKTNSLTVGPRGPTLLQDVAFIDEIAHFDRERIPERVVHAKGGGAFGFFEVTETSFTKYCKATLFAKKGLKTPIAMRFSTVGGESGSADTVRDPRGFAIKFYTDEGNFDLVGNNTPIFFIRDPMQFPSFVHSQKRNPQTHLKDPDAFWDFISLRPEAVHQVLFLFSDRGIPDGFRHMHGFGSHTFKVVNANNEAYYVKFHMRTNQGIKNMDPHRATELAGQDPDYSIRDLQTAIIQRNYPSWTLEYQVMTFEQADKLPFNPFDVTKTWSHKDFPRHMIGQLVLERNPTNYFAEIEQLAFCPANMVPGIEPSPDKMLQGRLFSYSDTQRYRLGANFNDIPVNRPRCPVMNPTFRDGPYCFTENYGNLPNYYPNSQLTKINIDPNAMEHRQTYQGEVYRHDTADDDNFSQAAEFYNRVLKKDEKARLIHNLVDHLQHAKPFIQERMINNFNKVSPELGQSIAAGVAKHAKK</sequence>
<comment type="catalytic activity">
    <reaction evidence="8 9">
        <text>2 H2O2 = O2 + 2 H2O</text>
        <dbReference type="Rhea" id="RHEA:20309"/>
        <dbReference type="ChEBI" id="CHEBI:15377"/>
        <dbReference type="ChEBI" id="CHEBI:15379"/>
        <dbReference type="ChEBI" id="CHEBI:16240"/>
        <dbReference type="EC" id="1.11.1.6"/>
    </reaction>
</comment>
<dbReference type="PANTHER" id="PTHR11465:SF9">
    <property type="entry name" value="CATALASE"/>
    <property type="match status" value="1"/>
</dbReference>
<dbReference type="InterPro" id="IPR011614">
    <property type="entry name" value="Catalase_core"/>
</dbReference>
<accession>A0ABQ7SAL9</accession>
<keyword evidence="14" id="KW-1185">Reference proteome</keyword>
<dbReference type="InterPro" id="IPR018028">
    <property type="entry name" value="Catalase"/>
</dbReference>
<dbReference type="InterPro" id="IPR040333">
    <property type="entry name" value="Catalase_3"/>
</dbReference>
<reference evidence="13 14" key="1">
    <citation type="submission" date="2020-10" db="EMBL/GenBank/DDBJ databases">
        <authorList>
            <person name="Klimov P.B."/>
            <person name="Dyachkov S.M."/>
            <person name="Chetverikov P.E."/>
        </authorList>
    </citation>
    <scope>NUCLEOTIDE SEQUENCE [LARGE SCALE GENOMIC DNA]</scope>
    <source>
        <strain evidence="13">BMOC 18-1129-001#AD2665</strain>
        <tissue evidence="13">Entire mites</tissue>
    </source>
</reference>
<dbReference type="PROSITE" id="PS51402">
    <property type="entry name" value="CATALASE_3"/>
    <property type="match status" value="1"/>
</dbReference>
<protein>
    <recommendedName>
        <fullName evidence="9">Catalase</fullName>
        <ecNumber evidence="9">1.11.1.6</ecNumber>
    </recommendedName>
</protein>
<evidence type="ECO:0000256" key="9">
    <source>
        <dbReference type="RuleBase" id="RU000498"/>
    </source>
</evidence>
<dbReference type="Proteomes" id="UP000825002">
    <property type="component" value="Unassembled WGS sequence"/>
</dbReference>
<comment type="function">
    <text evidence="10">Catalyzes the degradation of hydrogen peroxide (H(2)O(2)) generated by peroxisomal oxidases to water and oxygen, thereby protecting cells from the toxic effects of hydrogen peroxide.</text>
</comment>
<evidence type="ECO:0000256" key="6">
    <source>
        <dbReference type="ARBA" id="ARBA00023004"/>
    </source>
</evidence>
<feature type="compositionally biased region" description="Low complexity" evidence="11">
    <location>
        <begin position="31"/>
        <end position="60"/>
    </location>
</feature>
<evidence type="ECO:0000256" key="3">
    <source>
        <dbReference type="ARBA" id="ARBA00022617"/>
    </source>
</evidence>
<feature type="compositionally biased region" description="Polar residues" evidence="11">
    <location>
        <begin position="63"/>
        <end position="81"/>
    </location>
</feature>
<comment type="similarity">
    <text evidence="1 9">Belongs to the catalase family.</text>
</comment>
<evidence type="ECO:0000259" key="12">
    <source>
        <dbReference type="SMART" id="SM01060"/>
    </source>
</evidence>
<evidence type="ECO:0000313" key="13">
    <source>
        <dbReference type="EMBL" id="KAG9510428.1"/>
    </source>
</evidence>
<comment type="caution">
    <text evidence="13">The sequence shown here is derived from an EMBL/GenBank/DDBJ whole genome shotgun (WGS) entry which is preliminary data.</text>
</comment>
<dbReference type="PIRSF" id="PIRSF038928">
    <property type="entry name" value="Catalase_clade1-3"/>
    <property type="match status" value="1"/>
</dbReference>
<feature type="non-terminal residue" evidence="13">
    <location>
        <position position="1"/>
    </location>
</feature>
<evidence type="ECO:0000256" key="7">
    <source>
        <dbReference type="ARBA" id="ARBA00023324"/>
    </source>
</evidence>
<gene>
    <name evidence="13" type="primary">CAT</name>
    <name evidence="13" type="ORF">GZH46_01033</name>
</gene>
<organism evidence="13 14">
    <name type="scientific">Fragariocoptes setiger</name>
    <dbReference type="NCBI Taxonomy" id="1670756"/>
    <lineage>
        <taxon>Eukaryota</taxon>
        <taxon>Metazoa</taxon>
        <taxon>Ecdysozoa</taxon>
        <taxon>Arthropoda</taxon>
        <taxon>Chelicerata</taxon>
        <taxon>Arachnida</taxon>
        <taxon>Acari</taxon>
        <taxon>Acariformes</taxon>
        <taxon>Trombidiformes</taxon>
        <taxon>Prostigmata</taxon>
        <taxon>Eupodina</taxon>
        <taxon>Eriophyoidea</taxon>
        <taxon>Phytoptidae</taxon>
        <taxon>Fragariocoptes</taxon>
    </lineage>
</organism>
<evidence type="ECO:0000313" key="14">
    <source>
        <dbReference type="Proteomes" id="UP000825002"/>
    </source>
</evidence>
<dbReference type="PROSITE" id="PS00437">
    <property type="entry name" value="CATALASE_1"/>
    <property type="match status" value="1"/>
</dbReference>
<evidence type="ECO:0000256" key="4">
    <source>
        <dbReference type="ARBA" id="ARBA00022723"/>
    </source>
</evidence>